<sequence length="112" mass="12716">MAWAYANATMPMNRFLPAALIAATLALPFAADAQPERRRRSDQNFAYDQTRRGEIKPLREIENRVLPRMGGARYLGPELYDDRYRLKFMSKGSVIWVDVDPRTGAIIGRAGD</sequence>
<evidence type="ECO:0000256" key="1">
    <source>
        <dbReference type="SAM" id="SignalP"/>
    </source>
</evidence>
<dbReference type="EMBL" id="FOZG01000001">
    <property type="protein sequence ID" value="SFR79888.1"/>
    <property type="molecule type" value="Genomic_DNA"/>
</dbReference>
<dbReference type="AlphaFoldDB" id="A0A1I6JLN0"/>
<feature type="chain" id="PRO_5011510733" description="Peptidase propeptide and YPEB domain-containing protein" evidence="1">
    <location>
        <begin position="34"/>
        <end position="112"/>
    </location>
</feature>
<keyword evidence="1" id="KW-0732">Signal</keyword>
<feature type="signal peptide" evidence="1">
    <location>
        <begin position="1"/>
        <end position="33"/>
    </location>
</feature>
<evidence type="ECO:0000313" key="3">
    <source>
        <dbReference type="Proteomes" id="UP000198824"/>
    </source>
</evidence>
<evidence type="ECO:0000313" key="2">
    <source>
        <dbReference type="EMBL" id="SFR79888.1"/>
    </source>
</evidence>
<evidence type="ECO:0008006" key="4">
    <source>
        <dbReference type="Google" id="ProtNLM"/>
    </source>
</evidence>
<protein>
    <recommendedName>
        <fullName evidence="4">Peptidase propeptide and YPEB domain-containing protein</fullName>
    </recommendedName>
</protein>
<dbReference type="RefSeq" id="WP_242653276.1">
    <property type="nucleotide sequence ID" value="NZ_FOZG01000001.1"/>
</dbReference>
<proteinExistence type="predicted"/>
<organism evidence="2 3">
    <name type="scientific">Sphingomonas jatrophae</name>
    <dbReference type="NCBI Taxonomy" id="1166337"/>
    <lineage>
        <taxon>Bacteria</taxon>
        <taxon>Pseudomonadati</taxon>
        <taxon>Pseudomonadota</taxon>
        <taxon>Alphaproteobacteria</taxon>
        <taxon>Sphingomonadales</taxon>
        <taxon>Sphingomonadaceae</taxon>
        <taxon>Sphingomonas</taxon>
    </lineage>
</organism>
<accession>A0A1I6JLN0</accession>
<keyword evidence="3" id="KW-1185">Reference proteome</keyword>
<dbReference type="STRING" id="1166337.SAMN05192580_0484"/>
<dbReference type="Proteomes" id="UP000198824">
    <property type="component" value="Unassembled WGS sequence"/>
</dbReference>
<reference evidence="2 3" key="1">
    <citation type="submission" date="2016-10" db="EMBL/GenBank/DDBJ databases">
        <authorList>
            <person name="de Groot N.N."/>
        </authorList>
    </citation>
    <scope>NUCLEOTIDE SEQUENCE [LARGE SCALE GENOMIC DNA]</scope>
    <source>
        <strain evidence="2 3">S5-249</strain>
    </source>
</reference>
<name>A0A1I6JLN0_9SPHN</name>
<gene>
    <name evidence="2" type="ORF">SAMN05192580_0484</name>
</gene>